<feature type="domain" description="HTH hxlR-type" evidence="5">
    <location>
        <begin position="12"/>
        <end position="109"/>
    </location>
</feature>
<dbReference type="InterPro" id="IPR036390">
    <property type="entry name" value="WH_DNA-bd_sf"/>
</dbReference>
<proteinExistence type="predicted"/>
<dbReference type="RefSeq" id="WP_253767015.1">
    <property type="nucleotide sequence ID" value="NZ_BAAAVE010000019.1"/>
</dbReference>
<sequence>MVRELRTQDTHCSIAQAAAVVGDWWSLLIVREVARGHRRFDELLGELGISRKVLTERLRHLVDHGVLTREPYQTGPVRHEYVLTDAGWALTPVLITMQDWADRWLQGDGSLTGSADPEGVEASRVHALLSTRLPWPLTLPVTLAAGGGTPTHTSPGAALTAEESPRGATVTQKSLSGVATAQESLPGAVAAQESLPGAVAAQESLPGAVAAQEALPGVAATREAPRGISTAQEPPYATTAAQQAILGEAGRLDVVADAPATVIFVYPATGMPAPLPPGWGQVPGAAGCTLENRLFRDRMPEFAAHGVAVHGVSTQRPDEQAAFATAEGIPFPLFSDMDLRFAAALRLPTFRAGHALRLKRAILVVDRHRVVRHTIFPVLDIPKAVEESLVIATSIAADR</sequence>
<dbReference type="Pfam" id="PF00578">
    <property type="entry name" value="AhpC-TSA"/>
    <property type="match status" value="1"/>
</dbReference>
<dbReference type="GO" id="GO:0003677">
    <property type="term" value="F:DNA binding"/>
    <property type="evidence" value="ECO:0007669"/>
    <property type="project" value="UniProtKB-KW"/>
</dbReference>
<dbReference type="InterPro" id="IPR000866">
    <property type="entry name" value="AhpC/TSA"/>
</dbReference>
<accession>A0ABT1JUN0</accession>
<evidence type="ECO:0000256" key="4">
    <source>
        <dbReference type="SAM" id="MobiDB-lite"/>
    </source>
</evidence>
<dbReference type="InterPro" id="IPR036249">
    <property type="entry name" value="Thioredoxin-like_sf"/>
</dbReference>
<feature type="region of interest" description="Disordered" evidence="4">
    <location>
        <begin position="146"/>
        <end position="169"/>
    </location>
</feature>
<protein>
    <submittedName>
        <fullName evidence="6">DNA-binding HxlR family transcriptional regulator/peroxiredoxin</fullName>
    </submittedName>
</protein>
<evidence type="ECO:0000256" key="3">
    <source>
        <dbReference type="ARBA" id="ARBA00023163"/>
    </source>
</evidence>
<evidence type="ECO:0000313" key="6">
    <source>
        <dbReference type="EMBL" id="MCP2345446.1"/>
    </source>
</evidence>
<dbReference type="SUPFAM" id="SSF46785">
    <property type="entry name" value="Winged helix' DNA-binding domain"/>
    <property type="match status" value="1"/>
</dbReference>
<evidence type="ECO:0000259" key="5">
    <source>
        <dbReference type="PROSITE" id="PS51118"/>
    </source>
</evidence>
<name>A0ABT1JUN0_9ACTN</name>
<keyword evidence="3" id="KW-0804">Transcription</keyword>
<dbReference type="SUPFAM" id="SSF52833">
    <property type="entry name" value="Thioredoxin-like"/>
    <property type="match status" value="1"/>
</dbReference>
<comment type="caution">
    <text evidence="6">The sequence shown here is derived from an EMBL/GenBank/DDBJ whole genome shotgun (WGS) entry which is preliminary data.</text>
</comment>
<dbReference type="PROSITE" id="PS51118">
    <property type="entry name" value="HTH_HXLR"/>
    <property type="match status" value="1"/>
</dbReference>
<dbReference type="PANTHER" id="PTHR33204">
    <property type="entry name" value="TRANSCRIPTIONAL REGULATOR, MARR FAMILY"/>
    <property type="match status" value="1"/>
</dbReference>
<dbReference type="Proteomes" id="UP001320766">
    <property type="component" value="Unassembled WGS sequence"/>
</dbReference>
<evidence type="ECO:0000256" key="2">
    <source>
        <dbReference type="ARBA" id="ARBA00023125"/>
    </source>
</evidence>
<evidence type="ECO:0000256" key="1">
    <source>
        <dbReference type="ARBA" id="ARBA00023015"/>
    </source>
</evidence>
<keyword evidence="7" id="KW-1185">Reference proteome</keyword>
<gene>
    <name evidence="6" type="ORF">HD595_001568</name>
</gene>
<dbReference type="InterPro" id="IPR036388">
    <property type="entry name" value="WH-like_DNA-bd_sf"/>
</dbReference>
<dbReference type="EMBL" id="JAMZEC010000001">
    <property type="protein sequence ID" value="MCP2345446.1"/>
    <property type="molecule type" value="Genomic_DNA"/>
</dbReference>
<keyword evidence="2 6" id="KW-0238">DNA-binding</keyword>
<evidence type="ECO:0000313" key="7">
    <source>
        <dbReference type="Proteomes" id="UP001320766"/>
    </source>
</evidence>
<reference evidence="6 7" key="1">
    <citation type="submission" date="2022-06" db="EMBL/GenBank/DDBJ databases">
        <title>Sequencing the genomes of 1000 actinobacteria strains.</title>
        <authorList>
            <person name="Klenk H.-P."/>
        </authorList>
    </citation>
    <scope>NUCLEOTIDE SEQUENCE [LARGE SCALE GENOMIC DNA]</scope>
    <source>
        <strain evidence="6 7">DSM 44170</strain>
    </source>
</reference>
<dbReference type="InterPro" id="IPR002577">
    <property type="entry name" value="HTH_HxlR"/>
</dbReference>
<dbReference type="PANTHER" id="PTHR33204:SF18">
    <property type="entry name" value="TRANSCRIPTIONAL REGULATORY PROTEIN"/>
    <property type="match status" value="1"/>
</dbReference>
<dbReference type="Gene3D" id="3.40.30.10">
    <property type="entry name" value="Glutaredoxin"/>
    <property type="match status" value="1"/>
</dbReference>
<dbReference type="Gene3D" id="1.10.10.10">
    <property type="entry name" value="Winged helix-like DNA-binding domain superfamily/Winged helix DNA-binding domain"/>
    <property type="match status" value="1"/>
</dbReference>
<keyword evidence="1" id="KW-0805">Transcription regulation</keyword>
<dbReference type="Pfam" id="PF01638">
    <property type="entry name" value="HxlR"/>
    <property type="match status" value="1"/>
</dbReference>
<organism evidence="6 7">
    <name type="scientific">Nonomuraea roseoviolacea subsp. carminata</name>
    <dbReference type="NCBI Taxonomy" id="160689"/>
    <lineage>
        <taxon>Bacteria</taxon>
        <taxon>Bacillati</taxon>
        <taxon>Actinomycetota</taxon>
        <taxon>Actinomycetes</taxon>
        <taxon>Streptosporangiales</taxon>
        <taxon>Streptosporangiaceae</taxon>
        <taxon>Nonomuraea</taxon>
    </lineage>
</organism>